<name>A0AA43QN25_9LECA</name>
<keyword evidence="3" id="KW-1185">Reference proteome</keyword>
<dbReference type="InterPro" id="IPR005545">
    <property type="entry name" value="YCII"/>
</dbReference>
<dbReference type="SUPFAM" id="SSF54909">
    <property type="entry name" value="Dimeric alpha+beta barrel"/>
    <property type="match status" value="1"/>
</dbReference>
<dbReference type="PANTHER" id="PTHR33606:SF3">
    <property type="entry name" value="PROTEIN YCII"/>
    <property type="match status" value="1"/>
</dbReference>
<dbReference type="Gene3D" id="3.30.70.1060">
    <property type="entry name" value="Dimeric alpha+beta barrel"/>
    <property type="match status" value="1"/>
</dbReference>
<reference evidence="2" key="1">
    <citation type="journal article" date="2023" name="Genome Biol. Evol.">
        <title>First Whole Genome Sequence and Flow Cytometry Genome Size Data for the Lichen-Forming Fungus Ramalina farinacea (Ascomycota).</title>
        <authorList>
            <person name="Llewellyn T."/>
            <person name="Mian S."/>
            <person name="Hill R."/>
            <person name="Leitch I.J."/>
            <person name="Gaya E."/>
        </authorList>
    </citation>
    <scope>NUCLEOTIDE SEQUENCE</scope>
    <source>
        <strain evidence="2">LIQ254RAFAR</strain>
    </source>
</reference>
<dbReference type="Proteomes" id="UP001161017">
    <property type="component" value="Unassembled WGS sequence"/>
</dbReference>
<organism evidence="2 3">
    <name type="scientific">Ramalina farinacea</name>
    <dbReference type="NCBI Taxonomy" id="258253"/>
    <lineage>
        <taxon>Eukaryota</taxon>
        <taxon>Fungi</taxon>
        <taxon>Dikarya</taxon>
        <taxon>Ascomycota</taxon>
        <taxon>Pezizomycotina</taxon>
        <taxon>Lecanoromycetes</taxon>
        <taxon>OSLEUM clade</taxon>
        <taxon>Lecanoromycetidae</taxon>
        <taxon>Lecanorales</taxon>
        <taxon>Lecanorineae</taxon>
        <taxon>Ramalinaceae</taxon>
        <taxon>Ramalina</taxon>
    </lineage>
</organism>
<dbReference type="PANTHER" id="PTHR33606">
    <property type="entry name" value="PROTEIN YCII"/>
    <property type="match status" value="1"/>
</dbReference>
<dbReference type="InterPro" id="IPR011008">
    <property type="entry name" value="Dimeric_a/b-barrel"/>
</dbReference>
<dbReference type="Pfam" id="PF03795">
    <property type="entry name" value="YCII"/>
    <property type="match status" value="1"/>
</dbReference>
<feature type="domain" description="YCII-related" evidence="1">
    <location>
        <begin position="18"/>
        <end position="101"/>
    </location>
</feature>
<evidence type="ECO:0000259" key="1">
    <source>
        <dbReference type="Pfam" id="PF03795"/>
    </source>
</evidence>
<dbReference type="EMBL" id="JAPUFD010000005">
    <property type="protein sequence ID" value="MDI1487280.1"/>
    <property type="molecule type" value="Genomic_DNA"/>
</dbReference>
<sequence length="136" mass="15513">MVSSSPIVTKQQVDRQEWLVVLPDNKGVLPKRMELRPAHRKAVEPDERSGFFKVGGGILEDKLEEGEPLRIAGSFLIACAKSSDEVKERLQKDVHFEHGIWDWDKLQIYPVRDRSRLGSLSPSLMQHKVAAALFYF</sequence>
<dbReference type="InterPro" id="IPR051807">
    <property type="entry name" value="Sec-metab_biosynth-assoc"/>
</dbReference>
<evidence type="ECO:0000313" key="3">
    <source>
        <dbReference type="Proteomes" id="UP001161017"/>
    </source>
</evidence>
<proteinExistence type="predicted"/>
<dbReference type="AlphaFoldDB" id="A0AA43QN25"/>
<accession>A0AA43QN25</accession>
<protein>
    <recommendedName>
        <fullName evidence="1">YCII-related domain-containing protein</fullName>
    </recommendedName>
</protein>
<comment type="caution">
    <text evidence="2">The sequence shown here is derived from an EMBL/GenBank/DDBJ whole genome shotgun (WGS) entry which is preliminary data.</text>
</comment>
<gene>
    <name evidence="2" type="ORF">OHK93_006549</name>
</gene>
<evidence type="ECO:0000313" key="2">
    <source>
        <dbReference type="EMBL" id="MDI1487280.1"/>
    </source>
</evidence>